<keyword evidence="2" id="KW-0812">Transmembrane</keyword>
<keyword evidence="4" id="KW-1185">Reference proteome</keyword>
<evidence type="ECO:0000256" key="2">
    <source>
        <dbReference type="SAM" id="Phobius"/>
    </source>
</evidence>
<evidence type="ECO:0000313" key="3">
    <source>
        <dbReference type="EMBL" id="NNH23451.1"/>
    </source>
</evidence>
<keyword evidence="2" id="KW-0472">Membrane</keyword>
<keyword evidence="2" id="KW-1133">Transmembrane helix</keyword>
<feature type="region of interest" description="Disordered" evidence="1">
    <location>
        <begin position="1"/>
        <end position="20"/>
    </location>
</feature>
<organism evidence="3 4">
    <name type="scientific">Pseudokineococcus marinus</name>
    <dbReference type="NCBI Taxonomy" id="351215"/>
    <lineage>
        <taxon>Bacteria</taxon>
        <taxon>Bacillati</taxon>
        <taxon>Actinomycetota</taxon>
        <taxon>Actinomycetes</taxon>
        <taxon>Kineosporiales</taxon>
        <taxon>Kineosporiaceae</taxon>
        <taxon>Pseudokineococcus</taxon>
    </lineage>
</organism>
<gene>
    <name evidence="3" type="ORF">HLB09_10180</name>
</gene>
<dbReference type="RefSeq" id="WP_171203264.1">
    <property type="nucleotide sequence ID" value="NZ_BAAANP010000029.1"/>
</dbReference>
<evidence type="ECO:0000313" key="4">
    <source>
        <dbReference type="Proteomes" id="UP000555552"/>
    </source>
</evidence>
<accession>A0A849BLC1</accession>
<feature type="transmembrane region" description="Helical" evidence="2">
    <location>
        <begin position="25"/>
        <end position="43"/>
    </location>
</feature>
<evidence type="ECO:0000256" key="1">
    <source>
        <dbReference type="SAM" id="MobiDB-lite"/>
    </source>
</evidence>
<dbReference type="Proteomes" id="UP000555552">
    <property type="component" value="Unassembled WGS sequence"/>
</dbReference>
<protein>
    <submittedName>
        <fullName evidence="3">Uncharacterized protein</fullName>
    </submittedName>
</protein>
<proteinExistence type="predicted"/>
<sequence length="55" mass="5783">MSSTAADPERESPGRNDPSAGVQKALLGIGWTLVGVPLVYGLVQTLRRVVTLFTG</sequence>
<name>A0A849BLC1_9ACTN</name>
<reference evidence="3 4" key="1">
    <citation type="submission" date="2020-05" db="EMBL/GenBank/DDBJ databases">
        <title>MicrobeNet Type strains.</title>
        <authorList>
            <person name="Nicholson A.C."/>
        </authorList>
    </citation>
    <scope>NUCLEOTIDE SEQUENCE [LARGE SCALE GENOMIC DNA]</scope>
    <source>
        <strain evidence="3 4">JCM 14547</strain>
    </source>
</reference>
<dbReference type="AlphaFoldDB" id="A0A849BLC1"/>
<comment type="caution">
    <text evidence="3">The sequence shown here is derived from an EMBL/GenBank/DDBJ whole genome shotgun (WGS) entry which is preliminary data.</text>
</comment>
<dbReference type="EMBL" id="JABEMA010000142">
    <property type="protein sequence ID" value="NNH23451.1"/>
    <property type="molecule type" value="Genomic_DNA"/>
</dbReference>